<dbReference type="EMBL" id="UYRU01107747">
    <property type="protein sequence ID" value="VDN43404.1"/>
    <property type="molecule type" value="Genomic_DNA"/>
</dbReference>
<evidence type="ECO:0000313" key="3">
    <source>
        <dbReference type="Proteomes" id="UP000281553"/>
    </source>
</evidence>
<evidence type="ECO:0000313" key="2">
    <source>
        <dbReference type="EMBL" id="VDN43404.1"/>
    </source>
</evidence>
<name>A0A3P7NKI3_DIBLA</name>
<gene>
    <name evidence="2" type="ORF">DILT_LOCUS19083</name>
</gene>
<accession>A0A3P7NKI3</accession>
<feature type="non-terminal residue" evidence="2">
    <location>
        <position position="52"/>
    </location>
</feature>
<keyword evidence="3" id="KW-1185">Reference proteome</keyword>
<dbReference type="AlphaFoldDB" id="A0A3P7NKI3"/>
<protein>
    <submittedName>
        <fullName evidence="2">Uncharacterized protein</fullName>
    </submittedName>
</protein>
<proteinExistence type="predicted"/>
<evidence type="ECO:0000256" key="1">
    <source>
        <dbReference type="SAM" id="MobiDB-lite"/>
    </source>
</evidence>
<dbReference type="Proteomes" id="UP000281553">
    <property type="component" value="Unassembled WGS sequence"/>
</dbReference>
<reference evidence="2 3" key="1">
    <citation type="submission" date="2018-11" db="EMBL/GenBank/DDBJ databases">
        <authorList>
            <consortium name="Pathogen Informatics"/>
        </authorList>
    </citation>
    <scope>NUCLEOTIDE SEQUENCE [LARGE SCALE GENOMIC DNA]</scope>
</reference>
<organism evidence="2 3">
    <name type="scientific">Dibothriocephalus latus</name>
    <name type="common">Fish tapeworm</name>
    <name type="synonym">Diphyllobothrium latum</name>
    <dbReference type="NCBI Taxonomy" id="60516"/>
    <lineage>
        <taxon>Eukaryota</taxon>
        <taxon>Metazoa</taxon>
        <taxon>Spiralia</taxon>
        <taxon>Lophotrochozoa</taxon>
        <taxon>Platyhelminthes</taxon>
        <taxon>Cestoda</taxon>
        <taxon>Eucestoda</taxon>
        <taxon>Diphyllobothriidea</taxon>
        <taxon>Diphyllobothriidae</taxon>
        <taxon>Dibothriocephalus</taxon>
    </lineage>
</organism>
<sequence>MLEQRSCPMCKLDILQAYGLRPYVAFSFGEDSSLSHGGGGFHTDESGPAAEE</sequence>
<feature type="region of interest" description="Disordered" evidence="1">
    <location>
        <begin position="33"/>
        <end position="52"/>
    </location>
</feature>
<dbReference type="OrthoDB" id="9984778at2759"/>